<evidence type="ECO:0000313" key="2">
    <source>
        <dbReference type="EMBL" id="CAB1429666.1"/>
    </source>
</evidence>
<name>A0A9N7UEU6_PLEPL</name>
<feature type="region of interest" description="Disordered" evidence="1">
    <location>
        <begin position="1"/>
        <end position="25"/>
    </location>
</feature>
<proteinExistence type="predicted"/>
<feature type="compositionally biased region" description="Polar residues" evidence="1">
    <location>
        <begin position="177"/>
        <end position="186"/>
    </location>
</feature>
<feature type="region of interest" description="Disordered" evidence="1">
    <location>
        <begin position="134"/>
        <end position="186"/>
    </location>
</feature>
<accession>A0A9N7UEU6</accession>
<comment type="caution">
    <text evidence="2">The sequence shown here is derived from an EMBL/GenBank/DDBJ whole genome shotgun (WGS) entry which is preliminary data.</text>
</comment>
<gene>
    <name evidence="2" type="ORF">PLEPLA_LOCUS17646</name>
</gene>
<dbReference type="Proteomes" id="UP001153269">
    <property type="component" value="Unassembled WGS sequence"/>
</dbReference>
<evidence type="ECO:0000256" key="1">
    <source>
        <dbReference type="SAM" id="MobiDB-lite"/>
    </source>
</evidence>
<evidence type="ECO:0000313" key="3">
    <source>
        <dbReference type="Proteomes" id="UP001153269"/>
    </source>
</evidence>
<protein>
    <submittedName>
        <fullName evidence="2">Uncharacterized protein</fullName>
    </submittedName>
</protein>
<dbReference type="AlphaFoldDB" id="A0A9N7UEU6"/>
<sequence length="186" mass="20739">MKFKSRDDVGKHVTGSRLPHSFSPSLTLPRDAHSPSIFVLWSDSSLEPQAGRWPLHTVLVQAAAPHLVGDQRECVCEWGHLGHTPYHNTDRDTDRGKTAAILKRGQRTLYLFHLNNVRNVSTGRALRQIGAQLSAAGGKRDEPAEDLHPGSLRPTPCGTTSRADYHRDMWSLPRPHSTWSQDKGPF</sequence>
<dbReference type="EMBL" id="CADEAL010001159">
    <property type="protein sequence ID" value="CAB1429666.1"/>
    <property type="molecule type" value="Genomic_DNA"/>
</dbReference>
<feature type="compositionally biased region" description="Basic and acidic residues" evidence="1">
    <location>
        <begin position="1"/>
        <end position="11"/>
    </location>
</feature>
<organism evidence="2 3">
    <name type="scientific">Pleuronectes platessa</name>
    <name type="common">European plaice</name>
    <dbReference type="NCBI Taxonomy" id="8262"/>
    <lineage>
        <taxon>Eukaryota</taxon>
        <taxon>Metazoa</taxon>
        <taxon>Chordata</taxon>
        <taxon>Craniata</taxon>
        <taxon>Vertebrata</taxon>
        <taxon>Euteleostomi</taxon>
        <taxon>Actinopterygii</taxon>
        <taxon>Neopterygii</taxon>
        <taxon>Teleostei</taxon>
        <taxon>Neoteleostei</taxon>
        <taxon>Acanthomorphata</taxon>
        <taxon>Carangaria</taxon>
        <taxon>Pleuronectiformes</taxon>
        <taxon>Pleuronectoidei</taxon>
        <taxon>Pleuronectidae</taxon>
        <taxon>Pleuronectes</taxon>
    </lineage>
</organism>
<feature type="compositionally biased region" description="Basic and acidic residues" evidence="1">
    <location>
        <begin position="138"/>
        <end position="148"/>
    </location>
</feature>
<reference evidence="2" key="1">
    <citation type="submission" date="2020-03" db="EMBL/GenBank/DDBJ databases">
        <authorList>
            <person name="Weist P."/>
        </authorList>
    </citation>
    <scope>NUCLEOTIDE SEQUENCE</scope>
</reference>
<keyword evidence="3" id="KW-1185">Reference proteome</keyword>